<dbReference type="Proteomes" id="UP000823388">
    <property type="component" value="Chromosome 5K"/>
</dbReference>
<evidence type="ECO:0000313" key="3">
    <source>
        <dbReference type="Proteomes" id="UP000823388"/>
    </source>
</evidence>
<keyword evidence="3" id="KW-1185">Reference proteome</keyword>
<gene>
    <name evidence="2" type="ORF">PVAP13_5KG420298</name>
</gene>
<reference evidence="2 3" key="1">
    <citation type="submission" date="2020-05" db="EMBL/GenBank/DDBJ databases">
        <title>WGS assembly of Panicum virgatum.</title>
        <authorList>
            <person name="Lovell J.T."/>
            <person name="Jenkins J."/>
            <person name="Shu S."/>
            <person name="Juenger T.E."/>
            <person name="Schmutz J."/>
        </authorList>
    </citation>
    <scope>NUCLEOTIDE SEQUENCE [LARGE SCALE GENOMIC DNA]</scope>
    <source>
        <strain evidence="3">cv. AP13</strain>
    </source>
</reference>
<protein>
    <recommendedName>
        <fullName evidence="4">Secreted protein</fullName>
    </recommendedName>
</protein>
<sequence length="70" mass="8052">MVVFVVLVVYQMEKVRAFVPSSWKPQEKVRSGEMRKTSSWSSPLMCEPVVMVCHGDAPEQILKKSNGRRR</sequence>
<dbReference type="AlphaFoldDB" id="A0A8T0SRV8"/>
<feature type="signal peptide" evidence="1">
    <location>
        <begin position="1"/>
        <end position="17"/>
    </location>
</feature>
<name>A0A8T0SRV8_PANVG</name>
<keyword evidence="1" id="KW-0732">Signal</keyword>
<accession>A0A8T0SRV8</accession>
<feature type="chain" id="PRO_5035782970" description="Secreted protein" evidence="1">
    <location>
        <begin position="18"/>
        <end position="70"/>
    </location>
</feature>
<dbReference type="EMBL" id="CM029045">
    <property type="protein sequence ID" value="KAG2599693.1"/>
    <property type="molecule type" value="Genomic_DNA"/>
</dbReference>
<comment type="caution">
    <text evidence="2">The sequence shown here is derived from an EMBL/GenBank/DDBJ whole genome shotgun (WGS) entry which is preliminary data.</text>
</comment>
<evidence type="ECO:0000313" key="2">
    <source>
        <dbReference type="EMBL" id="KAG2599693.1"/>
    </source>
</evidence>
<proteinExistence type="predicted"/>
<organism evidence="2 3">
    <name type="scientific">Panicum virgatum</name>
    <name type="common">Blackwell switchgrass</name>
    <dbReference type="NCBI Taxonomy" id="38727"/>
    <lineage>
        <taxon>Eukaryota</taxon>
        <taxon>Viridiplantae</taxon>
        <taxon>Streptophyta</taxon>
        <taxon>Embryophyta</taxon>
        <taxon>Tracheophyta</taxon>
        <taxon>Spermatophyta</taxon>
        <taxon>Magnoliopsida</taxon>
        <taxon>Liliopsida</taxon>
        <taxon>Poales</taxon>
        <taxon>Poaceae</taxon>
        <taxon>PACMAD clade</taxon>
        <taxon>Panicoideae</taxon>
        <taxon>Panicodae</taxon>
        <taxon>Paniceae</taxon>
        <taxon>Panicinae</taxon>
        <taxon>Panicum</taxon>
        <taxon>Panicum sect. Hiantes</taxon>
    </lineage>
</organism>
<evidence type="ECO:0000256" key="1">
    <source>
        <dbReference type="SAM" id="SignalP"/>
    </source>
</evidence>
<evidence type="ECO:0008006" key="4">
    <source>
        <dbReference type="Google" id="ProtNLM"/>
    </source>
</evidence>